<keyword evidence="3" id="KW-1185">Reference proteome</keyword>
<feature type="region of interest" description="Disordered" evidence="1">
    <location>
        <begin position="1"/>
        <end position="22"/>
    </location>
</feature>
<gene>
    <name evidence="2" type="ORF">O181_035395</name>
</gene>
<sequence length="194" mass="22162">MKMVHTRNGTNYSVQTDESGQVRGKTRAIYGKSSSRRRHLEDTTVVFHSQRSLPNNFEINSEPKLIQGNSLRFKPFTSRSYRNISVPVQKLVQRSQERGVGNIPKPLTGAINYYLHIKSFLCQERNIGILGGWTLSSCKDKVKKIRDWLKNQSILSIDQKKELKMTPALGKEVPVASTSIQRQAQRTLEKAYRS</sequence>
<protein>
    <submittedName>
        <fullName evidence="2">Uncharacterized protein</fullName>
    </submittedName>
</protein>
<dbReference type="EMBL" id="AVOT02013231">
    <property type="protein sequence ID" value="MBW0495680.1"/>
    <property type="molecule type" value="Genomic_DNA"/>
</dbReference>
<accession>A0A9Q3D6T4</accession>
<organism evidence="2 3">
    <name type="scientific">Austropuccinia psidii MF-1</name>
    <dbReference type="NCBI Taxonomy" id="1389203"/>
    <lineage>
        <taxon>Eukaryota</taxon>
        <taxon>Fungi</taxon>
        <taxon>Dikarya</taxon>
        <taxon>Basidiomycota</taxon>
        <taxon>Pucciniomycotina</taxon>
        <taxon>Pucciniomycetes</taxon>
        <taxon>Pucciniales</taxon>
        <taxon>Sphaerophragmiaceae</taxon>
        <taxon>Austropuccinia</taxon>
    </lineage>
</organism>
<evidence type="ECO:0000256" key="1">
    <source>
        <dbReference type="SAM" id="MobiDB-lite"/>
    </source>
</evidence>
<feature type="compositionally biased region" description="Polar residues" evidence="1">
    <location>
        <begin position="7"/>
        <end position="19"/>
    </location>
</feature>
<evidence type="ECO:0000313" key="3">
    <source>
        <dbReference type="Proteomes" id="UP000765509"/>
    </source>
</evidence>
<proteinExistence type="predicted"/>
<dbReference type="Proteomes" id="UP000765509">
    <property type="component" value="Unassembled WGS sequence"/>
</dbReference>
<comment type="caution">
    <text evidence="2">The sequence shown here is derived from an EMBL/GenBank/DDBJ whole genome shotgun (WGS) entry which is preliminary data.</text>
</comment>
<dbReference type="AlphaFoldDB" id="A0A9Q3D6T4"/>
<evidence type="ECO:0000313" key="2">
    <source>
        <dbReference type="EMBL" id="MBW0495680.1"/>
    </source>
</evidence>
<name>A0A9Q3D6T4_9BASI</name>
<reference evidence="2" key="1">
    <citation type="submission" date="2021-03" db="EMBL/GenBank/DDBJ databases">
        <title>Draft genome sequence of rust myrtle Austropuccinia psidii MF-1, a brazilian biotype.</title>
        <authorList>
            <person name="Quecine M.C."/>
            <person name="Pachon D.M.R."/>
            <person name="Bonatelli M.L."/>
            <person name="Correr F.H."/>
            <person name="Franceschini L.M."/>
            <person name="Leite T.F."/>
            <person name="Margarido G.R.A."/>
            <person name="Almeida C.A."/>
            <person name="Ferrarezi J.A."/>
            <person name="Labate C.A."/>
        </authorList>
    </citation>
    <scope>NUCLEOTIDE SEQUENCE</scope>
    <source>
        <strain evidence="2">MF-1</strain>
    </source>
</reference>